<sequence>MNERDIRDGTGPDVRIQLLGPVQLLADGRAIPVGGPGVRGLLALLALDANKVVTLDDIIDALWGHEPPATARTIVHGNVSHLRRVLRSVYGEKRADSAESARIRTAPPGYQLHVDPDRIDVHRARALLERAAVAPLALRADLLLEAFALWQGPVLGGVPQSVAAPALEELRLAVHGARVDADLELGRHAELIAELTPMVRENPAAERTVGQLMLALYRAGRRADALDIFRQVSRYVNDQLGIDPGPELRQLHDRLLQDDLDGGNPGVTVPLVPAQLPAALPVLAGRSKELEWLDQLGAGADAGAGAIGVVTGTAGVGKSALVVWWAHRAAGQFVDGVLFASLRGFDPRTPALNPAEVLNQFLLGLGVAAAELPEQLHERVALYRSLLAGRRVLVVLDDAGSAEQVRPLLPPGARSMTLVTSRSRLDGLTVSNTARVRALDVLAPADAVRLIEDLAGATPDGRNERLAKLCGYLPLALRIAGARLAGSPPWIGEELLKELADERTRLAALEADGGEASLRAALDLSYRGLAAEHAATLRVIGVLPLGAVDPHLIAALCGVEVGEARNRLRLLASQHLLAEPRQDRFTPHDLVRLYVRDLAETELTGAERAELLADAVWYYQAVADRARRRLLRIVDPLEFSGLLPEGSAVVPALATFDEALDWFAAEWANLLAVIEAASAAGAYEDAWQLARVAHTYRVVRPWWDEWSRLVELGLTAAEAAGSELGRCWMLISRCAVALTFGLAEGSLTDAEAALDIARDLQDDRLRISAEIHVGCALVLAGRDDEAIARLLTAIEETERTGDLALQGQALNNCAEAEKRAGRYSEAITHQLASLRVDRKLGDDSYAVVSLNNLAELHFALCEHAEAERYAREALELTVARGFVLQEGVARFTLGRILGARGNVSGARQQLTAALELHERVSPRSAVDIRAELERLRPADA</sequence>
<dbReference type="Pfam" id="PF13424">
    <property type="entry name" value="TPR_12"/>
    <property type="match status" value="1"/>
</dbReference>
<evidence type="ECO:0000256" key="3">
    <source>
        <dbReference type="ARBA" id="ARBA00023125"/>
    </source>
</evidence>
<dbReference type="STRING" id="490629.SAMN05216266_12556"/>
<dbReference type="GO" id="GO:0003677">
    <property type="term" value="F:DNA binding"/>
    <property type="evidence" value="ECO:0007669"/>
    <property type="project" value="UniProtKB-UniRule"/>
</dbReference>
<name>A0A1I1CE63_9PSEU</name>
<reference evidence="8" key="1">
    <citation type="submission" date="2016-10" db="EMBL/GenBank/DDBJ databases">
        <authorList>
            <person name="Varghese N."/>
            <person name="Submissions S."/>
        </authorList>
    </citation>
    <scope>NUCLEOTIDE SEQUENCE [LARGE SCALE GENOMIC DNA]</scope>
    <source>
        <strain evidence="8">CGMCC 4.3568</strain>
    </source>
</reference>
<dbReference type="InterPro" id="IPR027417">
    <property type="entry name" value="P-loop_NTPase"/>
</dbReference>
<evidence type="ECO:0000313" key="8">
    <source>
        <dbReference type="Proteomes" id="UP000243799"/>
    </source>
</evidence>
<keyword evidence="3 5" id="KW-0238">DNA-binding</keyword>
<keyword evidence="2" id="KW-0805">Transcription regulation</keyword>
<feature type="DNA-binding region" description="OmpR/PhoB-type" evidence="5">
    <location>
        <begin position="3"/>
        <end position="114"/>
    </location>
</feature>
<evidence type="ECO:0000256" key="2">
    <source>
        <dbReference type="ARBA" id="ARBA00023015"/>
    </source>
</evidence>
<protein>
    <submittedName>
        <fullName evidence="7">DNA-binding transcriptional activator of the SARP family</fullName>
    </submittedName>
</protein>
<dbReference type="SMART" id="SM01043">
    <property type="entry name" value="BTAD"/>
    <property type="match status" value="1"/>
</dbReference>
<evidence type="ECO:0000313" key="7">
    <source>
        <dbReference type="EMBL" id="SFB60372.1"/>
    </source>
</evidence>
<dbReference type="CDD" id="cd15831">
    <property type="entry name" value="BTAD"/>
    <property type="match status" value="1"/>
</dbReference>
<dbReference type="SUPFAM" id="SSF52540">
    <property type="entry name" value="P-loop containing nucleoside triphosphate hydrolases"/>
    <property type="match status" value="1"/>
</dbReference>
<dbReference type="Proteomes" id="UP000243799">
    <property type="component" value="Unassembled WGS sequence"/>
</dbReference>
<dbReference type="InterPro" id="IPR051677">
    <property type="entry name" value="AfsR-DnrI-RedD_regulator"/>
</dbReference>
<evidence type="ECO:0000256" key="1">
    <source>
        <dbReference type="ARBA" id="ARBA00005820"/>
    </source>
</evidence>
<dbReference type="InterPro" id="IPR036388">
    <property type="entry name" value="WH-like_DNA-bd_sf"/>
</dbReference>
<evidence type="ECO:0000259" key="6">
    <source>
        <dbReference type="PROSITE" id="PS51755"/>
    </source>
</evidence>
<dbReference type="GO" id="GO:0000160">
    <property type="term" value="P:phosphorelay signal transduction system"/>
    <property type="evidence" value="ECO:0007669"/>
    <property type="project" value="InterPro"/>
</dbReference>
<proteinExistence type="inferred from homology"/>
<dbReference type="RefSeq" id="WP_245788860.1">
    <property type="nucleotide sequence ID" value="NZ_FOKG01000025.1"/>
</dbReference>
<dbReference type="InterPro" id="IPR019734">
    <property type="entry name" value="TPR_rpt"/>
</dbReference>
<dbReference type="SUPFAM" id="SSF46894">
    <property type="entry name" value="C-terminal effector domain of the bipartite response regulators"/>
    <property type="match status" value="1"/>
</dbReference>
<feature type="domain" description="OmpR/PhoB-type" evidence="6">
    <location>
        <begin position="3"/>
        <end position="114"/>
    </location>
</feature>
<dbReference type="SMART" id="SM00028">
    <property type="entry name" value="TPR"/>
    <property type="match status" value="3"/>
</dbReference>
<gene>
    <name evidence="7" type="ORF">SAMN05216266_12556</name>
</gene>
<accession>A0A1I1CE63</accession>
<dbReference type="InterPro" id="IPR011990">
    <property type="entry name" value="TPR-like_helical_dom_sf"/>
</dbReference>
<dbReference type="Gene3D" id="3.40.50.300">
    <property type="entry name" value="P-loop containing nucleotide triphosphate hydrolases"/>
    <property type="match status" value="1"/>
</dbReference>
<dbReference type="EMBL" id="FOKG01000025">
    <property type="protein sequence ID" value="SFB60372.1"/>
    <property type="molecule type" value="Genomic_DNA"/>
</dbReference>
<dbReference type="PANTHER" id="PTHR35807">
    <property type="entry name" value="TRANSCRIPTIONAL REGULATOR REDD-RELATED"/>
    <property type="match status" value="1"/>
</dbReference>
<dbReference type="SUPFAM" id="SSF48452">
    <property type="entry name" value="TPR-like"/>
    <property type="match status" value="2"/>
</dbReference>
<dbReference type="InterPro" id="IPR016032">
    <property type="entry name" value="Sig_transdc_resp-reg_C-effctor"/>
</dbReference>
<dbReference type="PRINTS" id="PR00364">
    <property type="entry name" value="DISEASERSIST"/>
</dbReference>
<keyword evidence="8" id="KW-1185">Reference proteome</keyword>
<dbReference type="PANTHER" id="PTHR35807:SF1">
    <property type="entry name" value="TRANSCRIPTIONAL REGULATOR REDD"/>
    <property type="match status" value="1"/>
</dbReference>
<dbReference type="Gene3D" id="1.25.40.10">
    <property type="entry name" value="Tetratricopeptide repeat domain"/>
    <property type="match status" value="2"/>
</dbReference>
<dbReference type="SMART" id="SM00862">
    <property type="entry name" value="Trans_reg_C"/>
    <property type="match status" value="1"/>
</dbReference>
<dbReference type="Gene3D" id="1.10.10.10">
    <property type="entry name" value="Winged helix-like DNA-binding domain superfamily/Winged helix DNA-binding domain"/>
    <property type="match status" value="1"/>
</dbReference>
<keyword evidence="4" id="KW-0804">Transcription</keyword>
<dbReference type="PROSITE" id="PS51755">
    <property type="entry name" value="OMPR_PHOB"/>
    <property type="match status" value="1"/>
</dbReference>
<dbReference type="Pfam" id="PF03704">
    <property type="entry name" value="BTAD"/>
    <property type="match status" value="1"/>
</dbReference>
<evidence type="ECO:0000256" key="5">
    <source>
        <dbReference type="PROSITE-ProRule" id="PRU01091"/>
    </source>
</evidence>
<evidence type="ECO:0000256" key="4">
    <source>
        <dbReference type="ARBA" id="ARBA00023163"/>
    </source>
</evidence>
<dbReference type="GO" id="GO:0006355">
    <property type="term" value="P:regulation of DNA-templated transcription"/>
    <property type="evidence" value="ECO:0007669"/>
    <property type="project" value="InterPro"/>
</dbReference>
<dbReference type="InterPro" id="IPR005158">
    <property type="entry name" value="BTAD"/>
</dbReference>
<comment type="similarity">
    <text evidence="1">Belongs to the AfsR/DnrI/RedD regulatory family.</text>
</comment>
<dbReference type="AlphaFoldDB" id="A0A1I1CE63"/>
<dbReference type="InterPro" id="IPR001867">
    <property type="entry name" value="OmpR/PhoB-type_DNA-bd"/>
</dbReference>
<organism evidence="7 8">
    <name type="scientific">Amycolatopsis marina</name>
    <dbReference type="NCBI Taxonomy" id="490629"/>
    <lineage>
        <taxon>Bacteria</taxon>
        <taxon>Bacillati</taxon>
        <taxon>Actinomycetota</taxon>
        <taxon>Actinomycetes</taxon>
        <taxon>Pseudonocardiales</taxon>
        <taxon>Pseudonocardiaceae</taxon>
        <taxon>Amycolatopsis</taxon>
    </lineage>
</organism>
<dbReference type="Pfam" id="PF00486">
    <property type="entry name" value="Trans_reg_C"/>
    <property type="match status" value="1"/>
</dbReference>